<dbReference type="GO" id="GO:0016780">
    <property type="term" value="F:phosphotransferase activity, for other substituted phosphate groups"/>
    <property type="evidence" value="ECO:0007669"/>
    <property type="project" value="TreeGrafter"/>
</dbReference>
<dbReference type="Pfam" id="PF13727">
    <property type="entry name" value="CoA_binding_3"/>
    <property type="match status" value="1"/>
</dbReference>
<evidence type="ECO:0000313" key="10">
    <source>
        <dbReference type="Proteomes" id="UP000177230"/>
    </source>
</evidence>
<evidence type="ECO:0000256" key="1">
    <source>
        <dbReference type="ARBA" id="ARBA00004141"/>
    </source>
</evidence>
<feature type="transmembrane region" description="Helical" evidence="7">
    <location>
        <begin position="50"/>
        <end position="71"/>
    </location>
</feature>
<feature type="domain" description="Bacterial sugar transferase" evidence="8">
    <location>
        <begin position="284"/>
        <end position="465"/>
    </location>
</feature>
<dbReference type="NCBIfam" id="TIGR03023">
    <property type="entry name" value="WcaJ_sugtrans"/>
    <property type="match status" value="1"/>
</dbReference>
<feature type="transmembrane region" description="Helical" evidence="7">
    <location>
        <begin position="7"/>
        <end position="30"/>
    </location>
</feature>
<evidence type="ECO:0000259" key="8">
    <source>
        <dbReference type="Pfam" id="PF02397"/>
    </source>
</evidence>
<comment type="subcellular location">
    <subcellularLocation>
        <location evidence="1">Membrane</location>
        <topology evidence="1">Multi-pass membrane protein</topology>
    </subcellularLocation>
</comment>
<dbReference type="InterPro" id="IPR017475">
    <property type="entry name" value="EPS_sugar_tfrase"/>
</dbReference>
<keyword evidence="6 7" id="KW-0472">Membrane</keyword>
<dbReference type="AlphaFoldDB" id="A0A1F5R9Q3"/>
<evidence type="ECO:0000313" key="9">
    <source>
        <dbReference type="EMBL" id="OGF11145.1"/>
    </source>
</evidence>
<organism evidence="9 10">
    <name type="scientific">Candidatus Edwardsbacteria bacterium GWF2_54_11</name>
    <dbReference type="NCBI Taxonomy" id="1817851"/>
    <lineage>
        <taxon>Bacteria</taxon>
        <taxon>Candidatus Edwardsiibacteriota</taxon>
    </lineage>
</organism>
<proteinExistence type="inferred from homology"/>
<feature type="transmembrane region" description="Helical" evidence="7">
    <location>
        <begin position="83"/>
        <end position="103"/>
    </location>
</feature>
<evidence type="ECO:0000256" key="3">
    <source>
        <dbReference type="ARBA" id="ARBA00022679"/>
    </source>
</evidence>
<dbReference type="Gene3D" id="3.40.50.720">
    <property type="entry name" value="NAD(P)-binding Rossmann-like Domain"/>
    <property type="match status" value="1"/>
</dbReference>
<keyword evidence="3 9" id="KW-0808">Transferase</keyword>
<evidence type="ECO:0000256" key="6">
    <source>
        <dbReference type="ARBA" id="ARBA00023136"/>
    </source>
</evidence>
<sequence length="471" mass="53750">MNRRWQLTYSGMIMTADVLVIALAFILSFWVRFDSHLFPIPLGRPPFRPYFVGSLVVAFLWVSIFWLLGLYENRSRFAPDEEIYRVAKGTFVGIVAIMAFSFFYREVVWSRLVLAMATVLSFFLLSAQRIMAVSIFRRIVAKHGVGLKRTAIIGSGDIALKIIEQLKFNPEYGYGIECLISANGADEPVLGETAVKQLEVKKYSEISRLIDEYRLDALFIVLPHDMQSDLNEIVNSAEHRPVEVKFVPDLMDMIGRDTSISQLGNIPVIGLREIPLTEWDLINKRIFDLAAATLGLVVLSPLYLLLAGLIKLTSPGPVFYAQERVGYDGETFNMLKFRSMRMGAEDRTGPVWAKPNDDRRTSLGAFLRKYSLDELPQIFNVIMGDMSLVGPRPERPFFVEKFKDQIPRYASRHKMKSGVTGWAQVNGWRGDTSIVERTKCDIFYIENWSLFLDVKILIRTVLQVIFPRNAY</sequence>
<keyword evidence="5 7" id="KW-1133">Transmembrane helix</keyword>
<dbReference type="InterPro" id="IPR017473">
    <property type="entry name" value="Undecaprenyl-P_gluc_Ptfrase"/>
</dbReference>
<dbReference type="EMBL" id="MFFM01000037">
    <property type="protein sequence ID" value="OGF11145.1"/>
    <property type="molecule type" value="Genomic_DNA"/>
</dbReference>
<dbReference type="NCBIfam" id="TIGR03025">
    <property type="entry name" value="EPS_sugtrans"/>
    <property type="match status" value="1"/>
</dbReference>
<dbReference type="Pfam" id="PF02397">
    <property type="entry name" value="Bac_transf"/>
    <property type="match status" value="1"/>
</dbReference>
<name>A0A1F5R9Q3_9BACT</name>
<evidence type="ECO:0000256" key="2">
    <source>
        <dbReference type="ARBA" id="ARBA00006464"/>
    </source>
</evidence>
<accession>A0A1F5R9Q3</accession>
<evidence type="ECO:0000256" key="4">
    <source>
        <dbReference type="ARBA" id="ARBA00022692"/>
    </source>
</evidence>
<comment type="caution">
    <text evidence="9">The sequence shown here is derived from an EMBL/GenBank/DDBJ whole genome shotgun (WGS) entry which is preliminary data.</text>
</comment>
<gene>
    <name evidence="9" type="ORF">A2024_07720</name>
</gene>
<evidence type="ECO:0000256" key="5">
    <source>
        <dbReference type="ARBA" id="ARBA00022989"/>
    </source>
</evidence>
<dbReference type="PANTHER" id="PTHR30576">
    <property type="entry name" value="COLANIC BIOSYNTHESIS UDP-GLUCOSE LIPID CARRIER TRANSFERASE"/>
    <property type="match status" value="1"/>
</dbReference>
<dbReference type="Proteomes" id="UP000177230">
    <property type="component" value="Unassembled WGS sequence"/>
</dbReference>
<dbReference type="GO" id="GO:0016020">
    <property type="term" value="C:membrane"/>
    <property type="evidence" value="ECO:0007669"/>
    <property type="project" value="UniProtKB-SubCell"/>
</dbReference>
<reference evidence="9 10" key="1">
    <citation type="journal article" date="2016" name="Nat. Commun.">
        <title>Thousands of microbial genomes shed light on interconnected biogeochemical processes in an aquifer system.</title>
        <authorList>
            <person name="Anantharaman K."/>
            <person name="Brown C.T."/>
            <person name="Hug L.A."/>
            <person name="Sharon I."/>
            <person name="Castelle C.J."/>
            <person name="Probst A.J."/>
            <person name="Thomas B.C."/>
            <person name="Singh A."/>
            <person name="Wilkins M.J."/>
            <person name="Karaoz U."/>
            <person name="Brodie E.L."/>
            <person name="Williams K.H."/>
            <person name="Hubbard S.S."/>
            <person name="Banfield J.F."/>
        </authorList>
    </citation>
    <scope>NUCLEOTIDE SEQUENCE [LARGE SCALE GENOMIC DNA]</scope>
</reference>
<feature type="transmembrane region" description="Helical" evidence="7">
    <location>
        <begin position="109"/>
        <end position="127"/>
    </location>
</feature>
<keyword evidence="4 7" id="KW-0812">Transmembrane</keyword>
<comment type="similarity">
    <text evidence="2">Belongs to the bacterial sugar transferase family.</text>
</comment>
<dbReference type="InterPro" id="IPR003362">
    <property type="entry name" value="Bact_transf"/>
</dbReference>
<evidence type="ECO:0000256" key="7">
    <source>
        <dbReference type="SAM" id="Phobius"/>
    </source>
</evidence>
<protein>
    <submittedName>
        <fullName evidence="9">Undecaprenyl-phosphate glucose phosphotransferase</fullName>
    </submittedName>
</protein>
<feature type="transmembrane region" description="Helical" evidence="7">
    <location>
        <begin position="289"/>
        <end position="310"/>
    </location>
</feature>
<dbReference type="PANTHER" id="PTHR30576:SF0">
    <property type="entry name" value="UNDECAPRENYL-PHOSPHATE N-ACETYLGALACTOSAMINYL 1-PHOSPHATE TRANSFERASE-RELATED"/>
    <property type="match status" value="1"/>
</dbReference>